<name>A0A396GXV7_MEDTR</name>
<sequence>MSEGFERFATFNEELFKEITQLLTLEILGKMNSCQSMVILSLCGQSRWLSLKSTLKPIIIS</sequence>
<gene>
    <name evidence="1" type="ORF">MtrunA17_Chr7g0229601</name>
</gene>
<proteinExistence type="predicted"/>
<dbReference type="AlphaFoldDB" id="A0A396GXV7"/>
<reference evidence="2" key="1">
    <citation type="journal article" date="2018" name="Nat. Plants">
        <title>Whole-genome landscape of Medicago truncatula symbiotic genes.</title>
        <authorList>
            <person name="Pecrix Y."/>
            <person name="Staton S.E."/>
            <person name="Sallet E."/>
            <person name="Lelandais-Briere C."/>
            <person name="Moreau S."/>
            <person name="Carrere S."/>
            <person name="Blein T."/>
            <person name="Jardinaud M.F."/>
            <person name="Latrasse D."/>
            <person name="Zouine M."/>
            <person name="Zahm M."/>
            <person name="Kreplak J."/>
            <person name="Mayjonade B."/>
            <person name="Satge C."/>
            <person name="Perez M."/>
            <person name="Cauet S."/>
            <person name="Marande W."/>
            <person name="Chantry-Darmon C."/>
            <person name="Lopez-Roques C."/>
            <person name="Bouchez O."/>
            <person name="Berard A."/>
            <person name="Debelle F."/>
            <person name="Munos S."/>
            <person name="Bendahmane A."/>
            <person name="Berges H."/>
            <person name="Niebel A."/>
            <person name="Buitink J."/>
            <person name="Frugier F."/>
            <person name="Benhamed M."/>
            <person name="Crespi M."/>
            <person name="Gouzy J."/>
            <person name="Gamas P."/>
        </authorList>
    </citation>
    <scope>NUCLEOTIDE SEQUENCE [LARGE SCALE GENOMIC DNA]</scope>
    <source>
        <strain evidence="2">cv. Jemalong A17</strain>
    </source>
</reference>
<evidence type="ECO:0000313" key="1">
    <source>
        <dbReference type="EMBL" id="RHN45333.1"/>
    </source>
</evidence>
<protein>
    <submittedName>
        <fullName evidence="1">Uncharacterized protein</fullName>
    </submittedName>
</protein>
<evidence type="ECO:0000313" key="2">
    <source>
        <dbReference type="Proteomes" id="UP000265566"/>
    </source>
</evidence>
<comment type="caution">
    <text evidence="1">The sequence shown here is derived from an EMBL/GenBank/DDBJ whole genome shotgun (WGS) entry which is preliminary data.</text>
</comment>
<dbReference type="EMBL" id="PSQE01000007">
    <property type="protein sequence ID" value="RHN45333.1"/>
    <property type="molecule type" value="Genomic_DNA"/>
</dbReference>
<dbReference type="Gramene" id="rna39612">
    <property type="protein sequence ID" value="RHN45333.1"/>
    <property type="gene ID" value="gene39612"/>
</dbReference>
<dbReference type="Proteomes" id="UP000265566">
    <property type="component" value="Chromosome 7"/>
</dbReference>
<organism evidence="1 2">
    <name type="scientific">Medicago truncatula</name>
    <name type="common">Barrel medic</name>
    <name type="synonym">Medicago tribuloides</name>
    <dbReference type="NCBI Taxonomy" id="3880"/>
    <lineage>
        <taxon>Eukaryota</taxon>
        <taxon>Viridiplantae</taxon>
        <taxon>Streptophyta</taxon>
        <taxon>Embryophyta</taxon>
        <taxon>Tracheophyta</taxon>
        <taxon>Spermatophyta</taxon>
        <taxon>Magnoliopsida</taxon>
        <taxon>eudicotyledons</taxon>
        <taxon>Gunneridae</taxon>
        <taxon>Pentapetalae</taxon>
        <taxon>rosids</taxon>
        <taxon>fabids</taxon>
        <taxon>Fabales</taxon>
        <taxon>Fabaceae</taxon>
        <taxon>Papilionoideae</taxon>
        <taxon>50 kb inversion clade</taxon>
        <taxon>NPAAA clade</taxon>
        <taxon>Hologalegina</taxon>
        <taxon>IRL clade</taxon>
        <taxon>Trifolieae</taxon>
        <taxon>Medicago</taxon>
    </lineage>
</organism>
<accession>A0A396GXV7</accession>